<dbReference type="EMBL" id="JARBHB010000005">
    <property type="protein sequence ID" value="KAJ8884240.1"/>
    <property type="molecule type" value="Genomic_DNA"/>
</dbReference>
<feature type="region of interest" description="Disordered" evidence="1">
    <location>
        <begin position="235"/>
        <end position="265"/>
    </location>
</feature>
<evidence type="ECO:0000256" key="1">
    <source>
        <dbReference type="SAM" id="MobiDB-lite"/>
    </source>
</evidence>
<feature type="region of interest" description="Disordered" evidence="1">
    <location>
        <begin position="198"/>
        <end position="220"/>
    </location>
</feature>
<name>A0ABQ9HIY6_9NEOP</name>
<feature type="compositionally biased region" description="Polar residues" evidence="1">
    <location>
        <begin position="210"/>
        <end position="220"/>
    </location>
</feature>
<reference evidence="2 3" key="1">
    <citation type="submission" date="2023-02" db="EMBL/GenBank/DDBJ databases">
        <title>LHISI_Scaffold_Assembly.</title>
        <authorList>
            <person name="Stuart O.P."/>
            <person name="Cleave R."/>
            <person name="Magrath M.J.L."/>
            <person name="Mikheyev A.S."/>
        </authorList>
    </citation>
    <scope>NUCLEOTIDE SEQUENCE [LARGE SCALE GENOMIC DNA]</scope>
    <source>
        <strain evidence="2">Daus_M_001</strain>
        <tissue evidence="2">Leg muscle</tissue>
    </source>
</reference>
<dbReference type="Proteomes" id="UP001159363">
    <property type="component" value="Chromosome 4"/>
</dbReference>
<keyword evidence="3" id="KW-1185">Reference proteome</keyword>
<organism evidence="2 3">
    <name type="scientific">Dryococelus australis</name>
    <dbReference type="NCBI Taxonomy" id="614101"/>
    <lineage>
        <taxon>Eukaryota</taxon>
        <taxon>Metazoa</taxon>
        <taxon>Ecdysozoa</taxon>
        <taxon>Arthropoda</taxon>
        <taxon>Hexapoda</taxon>
        <taxon>Insecta</taxon>
        <taxon>Pterygota</taxon>
        <taxon>Neoptera</taxon>
        <taxon>Polyneoptera</taxon>
        <taxon>Phasmatodea</taxon>
        <taxon>Verophasmatodea</taxon>
        <taxon>Anareolatae</taxon>
        <taxon>Phasmatidae</taxon>
        <taxon>Eurycanthinae</taxon>
        <taxon>Dryococelus</taxon>
    </lineage>
</organism>
<sequence length="265" mass="29019">MLWQRPVLYHSLMDAPGGQFFSYRSPLSAAWMTHYPTAREYATRLRLIEKGKIAHGPAEESKVRLKVLDENIMAQFLKALTSTVQRFVLLRSPRSFEQAVFFAEDEEWNEQMAIFDMATNSLWGMASIVTKLVVGQQSLAPSAPGEVGGASIVGVTEVSSTGRGHRDKLVSATTLLGRESKCDNVKIAAETCIVSSRPKRKKGANIAPQPDTSPSFGPSCRSQMEEVHIALQFNNGGPDAVPRGRNVCRTLQSNDGGSHTDTKNP</sequence>
<evidence type="ECO:0000313" key="2">
    <source>
        <dbReference type="EMBL" id="KAJ8884240.1"/>
    </source>
</evidence>
<comment type="caution">
    <text evidence="2">The sequence shown here is derived from an EMBL/GenBank/DDBJ whole genome shotgun (WGS) entry which is preliminary data.</text>
</comment>
<accession>A0ABQ9HIY6</accession>
<gene>
    <name evidence="2" type="ORF">PR048_016097</name>
</gene>
<evidence type="ECO:0000313" key="3">
    <source>
        <dbReference type="Proteomes" id="UP001159363"/>
    </source>
</evidence>
<protein>
    <submittedName>
        <fullName evidence="2">Uncharacterized protein</fullName>
    </submittedName>
</protein>
<proteinExistence type="predicted"/>